<dbReference type="CDD" id="cd04182">
    <property type="entry name" value="GT_2_like_f"/>
    <property type="match status" value="1"/>
</dbReference>
<dbReference type="AlphaFoldDB" id="A0A4V6WMR4"/>
<dbReference type="PANTHER" id="PTHR43777:SF1">
    <property type="entry name" value="MOLYBDENUM COFACTOR CYTIDYLYLTRANSFERASE"/>
    <property type="match status" value="1"/>
</dbReference>
<name>A0A4V6WMR4_9GAMM</name>
<dbReference type="Proteomes" id="UP000305675">
    <property type="component" value="Unassembled WGS sequence"/>
</dbReference>
<dbReference type="InterPro" id="IPR029044">
    <property type="entry name" value="Nucleotide-diphossugar_trans"/>
</dbReference>
<keyword evidence="1" id="KW-0460">Magnesium</keyword>
<organism evidence="3 4">
    <name type="scientific">Ferrimonas aestuarii</name>
    <dbReference type="NCBI Taxonomy" id="2569539"/>
    <lineage>
        <taxon>Bacteria</taxon>
        <taxon>Pseudomonadati</taxon>
        <taxon>Pseudomonadota</taxon>
        <taxon>Gammaproteobacteria</taxon>
        <taxon>Alteromonadales</taxon>
        <taxon>Ferrimonadaceae</taxon>
        <taxon>Ferrimonas</taxon>
    </lineage>
</organism>
<dbReference type="PANTHER" id="PTHR43777">
    <property type="entry name" value="MOLYBDENUM COFACTOR CYTIDYLYLTRANSFERASE"/>
    <property type="match status" value="1"/>
</dbReference>
<protein>
    <submittedName>
        <fullName evidence="3">Molybdenum cofactor cytidylyltransferase</fullName>
    </submittedName>
</protein>
<sequence length="200" mass="22707">MDASASVDCVITAAGLSSRMGQWKMMLPYGDRTILDTSIENALHFCSRVILVTGHNGEQLQQRYQPHPAITLIHNPEFKRGLFGSIQRGLAQVESEFCFIAHGDLPRIAPTTYHRLWQHRCQHPVMPSYQGEKGHPVLLPSTAIPSILAATANQQKYSMKWQLKQLQPKFVEVNDEGVLWDVDTPERYQELIKHHNANKN</sequence>
<dbReference type="Gene3D" id="3.90.550.10">
    <property type="entry name" value="Spore Coat Polysaccharide Biosynthesis Protein SpsA, Chain A"/>
    <property type="match status" value="1"/>
</dbReference>
<evidence type="ECO:0000256" key="1">
    <source>
        <dbReference type="ARBA" id="ARBA00022842"/>
    </source>
</evidence>
<keyword evidence="4" id="KW-1185">Reference proteome</keyword>
<dbReference type="SUPFAM" id="SSF53448">
    <property type="entry name" value="Nucleotide-diphospho-sugar transferases"/>
    <property type="match status" value="1"/>
</dbReference>
<accession>A0A4V6WMR4</accession>
<evidence type="ECO:0000313" key="3">
    <source>
        <dbReference type="EMBL" id="TKB51929.1"/>
    </source>
</evidence>
<dbReference type="EMBL" id="SWCJ01000016">
    <property type="protein sequence ID" value="TKB51929.1"/>
    <property type="molecule type" value="Genomic_DNA"/>
</dbReference>
<reference evidence="3 4" key="1">
    <citation type="submission" date="2019-04" db="EMBL/GenBank/DDBJ databases">
        <authorList>
            <person name="Hwang J.C."/>
        </authorList>
    </citation>
    <scope>NUCLEOTIDE SEQUENCE [LARGE SCALE GENOMIC DNA]</scope>
    <source>
        <strain evidence="3 4">IMCC35002</strain>
    </source>
</reference>
<dbReference type="GO" id="GO:0016779">
    <property type="term" value="F:nucleotidyltransferase activity"/>
    <property type="evidence" value="ECO:0007669"/>
    <property type="project" value="UniProtKB-KW"/>
</dbReference>
<dbReference type="OrthoDB" id="5298023at2"/>
<comment type="caution">
    <text evidence="3">The sequence shown here is derived from an EMBL/GenBank/DDBJ whole genome shotgun (WGS) entry which is preliminary data.</text>
</comment>
<dbReference type="InterPro" id="IPR025877">
    <property type="entry name" value="MobA-like_NTP_Trfase"/>
</dbReference>
<evidence type="ECO:0000313" key="4">
    <source>
        <dbReference type="Proteomes" id="UP000305675"/>
    </source>
</evidence>
<keyword evidence="3" id="KW-0548">Nucleotidyltransferase</keyword>
<gene>
    <name evidence="3" type="ORF">FCL42_16665</name>
</gene>
<evidence type="ECO:0000259" key="2">
    <source>
        <dbReference type="Pfam" id="PF12804"/>
    </source>
</evidence>
<dbReference type="Pfam" id="PF12804">
    <property type="entry name" value="NTP_transf_3"/>
    <property type="match status" value="1"/>
</dbReference>
<feature type="domain" description="MobA-like NTP transferase" evidence="2">
    <location>
        <begin position="9"/>
        <end position="156"/>
    </location>
</feature>
<keyword evidence="3" id="KW-0808">Transferase</keyword>
<proteinExistence type="predicted"/>